<name>A0A9D1IKY7_9BACT</name>
<keyword evidence="1" id="KW-0812">Transmembrane</keyword>
<dbReference type="Gene3D" id="2.40.50.100">
    <property type="match status" value="1"/>
</dbReference>
<organism evidence="3 4">
    <name type="scientific">Candidatus Limisoma intestinavium</name>
    <dbReference type="NCBI Taxonomy" id="2840856"/>
    <lineage>
        <taxon>Bacteria</taxon>
        <taxon>Pseudomonadati</taxon>
        <taxon>Bacteroidota</taxon>
        <taxon>Bacteroidia</taxon>
        <taxon>Bacteroidales</taxon>
        <taxon>Candidatus Limisoma</taxon>
    </lineage>
</organism>
<dbReference type="SUPFAM" id="SSF111369">
    <property type="entry name" value="HlyD-like secretion proteins"/>
    <property type="match status" value="3"/>
</dbReference>
<keyword evidence="1" id="KW-1133">Transmembrane helix</keyword>
<feature type="domain" description="Multidrug resistance protein MdtA-like barrel-sandwich hybrid" evidence="2">
    <location>
        <begin position="61"/>
        <end position="250"/>
    </location>
</feature>
<reference evidence="3" key="1">
    <citation type="submission" date="2020-10" db="EMBL/GenBank/DDBJ databases">
        <authorList>
            <person name="Gilroy R."/>
        </authorList>
    </citation>
    <scope>NUCLEOTIDE SEQUENCE</scope>
    <source>
        <strain evidence="3">17073</strain>
    </source>
</reference>
<keyword evidence="1" id="KW-0472">Membrane</keyword>
<proteinExistence type="predicted"/>
<evidence type="ECO:0000313" key="3">
    <source>
        <dbReference type="EMBL" id="HIU39197.1"/>
    </source>
</evidence>
<dbReference type="PANTHER" id="PTHR30438:SF1">
    <property type="entry name" value="36 KDA ANTIGEN"/>
    <property type="match status" value="1"/>
</dbReference>
<evidence type="ECO:0000313" key="4">
    <source>
        <dbReference type="Proteomes" id="UP000824076"/>
    </source>
</evidence>
<protein>
    <submittedName>
        <fullName evidence="3">Efflux RND transporter periplasmic adaptor subunit</fullName>
    </submittedName>
</protein>
<evidence type="ECO:0000256" key="1">
    <source>
        <dbReference type="SAM" id="Phobius"/>
    </source>
</evidence>
<reference evidence="3" key="2">
    <citation type="journal article" date="2021" name="PeerJ">
        <title>Extensive microbial diversity within the chicken gut microbiome revealed by metagenomics and culture.</title>
        <authorList>
            <person name="Gilroy R."/>
            <person name="Ravi A."/>
            <person name="Getino M."/>
            <person name="Pursley I."/>
            <person name="Horton D.L."/>
            <person name="Alikhan N.F."/>
            <person name="Baker D."/>
            <person name="Gharbi K."/>
            <person name="Hall N."/>
            <person name="Watson M."/>
            <person name="Adriaenssens E.M."/>
            <person name="Foster-Nyarko E."/>
            <person name="Jarju S."/>
            <person name="Secka A."/>
            <person name="Antonio M."/>
            <person name="Oren A."/>
            <person name="Chaudhuri R.R."/>
            <person name="La Ragione R."/>
            <person name="Hildebrand F."/>
            <person name="Pallen M.J."/>
        </authorList>
    </citation>
    <scope>NUCLEOTIDE SEQUENCE</scope>
    <source>
        <strain evidence="3">17073</strain>
    </source>
</reference>
<dbReference type="InterPro" id="IPR058625">
    <property type="entry name" value="MdtA-like_BSH"/>
</dbReference>
<sequence length="339" mass="37075">MENLNFTTEDEKTIKKKERGLFVAIAAAVVVVVVLAIIGFIVINPPRQIVQGQVEGTSVRVSGIMPGRVEKFYVVEGQKVHKGDTLVKIESATVDAKLAQALAMQNVADAQRAKAEAGARKQVISAAYDLWQQAKAALEIHKKTYERMESLYKQNVIPAQKRDEAKAAYDAAIAAESAAKAQYDLAKEGAQKEDKMAAQAMAAAAEGSVREVESILKDQYLTAPCDGEIADIFPNEGELVSTGTPIMNVLKTDNRWLVFNVRETMLKDLPMGKEVTVGIPALGLTDVKAKVYYIKDMGDYAVWRATKVTGEFDSRTFEIRLTPVKPVEGLRPGMTVVLE</sequence>
<dbReference type="Gene3D" id="2.40.30.170">
    <property type="match status" value="1"/>
</dbReference>
<comment type="caution">
    <text evidence="3">The sequence shown here is derived from an EMBL/GenBank/DDBJ whole genome shotgun (WGS) entry which is preliminary data.</text>
</comment>
<dbReference type="Pfam" id="PF25917">
    <property type="entry name" value="BSH_RND"/>
    <property type="match status" value="1"/>
</dbReference>
<gene>
    <name evidence="3" type="ORF">IAD18_05990</name>
</gene>
<dbReference type="AlphaFoldDB" id="A0A9D1IKY7"/>
<feature type="transmembrane region" description="Helical" evidence="1">
    <location>
        <begin position="21"/>
        <end position="43"/>
    </location>
</feature>
<dbReference type="PANTHER" id="PTHR30438">
    <property type="entry name" value="36 KDA ANTIGEN-RELATED"/>
    <property type="match status" value="1"/>
</dbReference>
<accession>A0A9D1IKY7</accession>
<evidence type="ECO:0000259" key="2">
    <source>
        <dbReference type="Pfam" id="PF25917"/>
    </source>
</evidence>
<dbReference type="Proteomes" id="UP000824076">
    <property type="component" value="Unassembled WGS sequence"/>
</dbReference>
<dbReference type="Gene3D" id="1.10.287.470">
    <property type="entry name" value="Helix hairpin bin"/>
    <property type="match status" value="1"/>
</dbReference>
<dbReference type="EMBL" id="DVMS01000171">
    <property type="protein sequence ID" value="HIU39197.1"/>
    <property type="molecule type" value="Genomic_DNA"/>
</dbReference>